<evidence type="ECO:0000256" key="1">
    <source>
        <dbReference type="ARBA" id="ARBA00005736"/>
    </source>
</evidence>
<feature type="region of interest" description="Disordered" evidence="3">
    <location>
        <begin position="423"/>
        <end position="443"/>
    </location>
</feature>
<dbReference type="PANTHER" id="PTHR21027:SF1">
    <property type="entry name" value="TRNA-SPLICING ENDONUCLEASE SUBUNIT SEN54"/>
    <property type="match status" value="1"/>
</dbReference>
<dbReference type="STRING" id="78410.A0A0N8H6Z7"/>
<accession>A0A0N8H6Z7</accession>
<gene>
    <name evidence="5" type="ORF">AK830_g6209</name>
</gene>
<reference evidence="5 6" key="1">
    <citation type="submission" date="2015-09" db="EMBL/GenBank/DDBJ databases">
        <title>Draft genome of a European isolate of the apple canker pathogen Neonectria ditissima.</title>
        <authorList>
            <person name="Gomez-Cortecero A."/>
            <person name="Harrison R.J."/>
            <person name="Armitage A.D."/>
        </authorList>
    </citation>
    <scope>NUCLEOTIDE SEQUENCE [LARGE SCALE GENOMIC DNA]</scope>
    <source>
        <strain evidence="5 6">R09/05</strain>
    </source>
</reference>
<dbReference type="AlphaFoldDB" id="A0A0N8H6Z7"/>
<comment type="similarity">
    <text evidence="1">Belongs to the SEN54 family.</text>
</comment>
<dbReference type="InterPro" id="IPR024337">
    <property type="entry name" value="tRNA_splic_suSen54"/>
</dbReference>
<proteinExistence type="inferred from homology"/>
<evidence type="ECO:0000256" key="3">
    <source>
        <dbReference type="SAM" id="MobiDB-lite"/>
    </source>
</evidence>
<organism evidence="5 6">
    <name type="scientific">Neonectria ditissima</name>
    <dbReference type="NCBI Taxonomy" id="78410"/>
    <lineage>
        <taxon>Eukaryota</taxon>
        <taxon>Fungi</taxon>
        <taxon>Dikarya</taxon>
        <taxon>Ascomycota</taxon>
        <taxon>Pezizomycotina</taxon>
        <taxon>Sordariomycetes</taxon>
        <taxon>Hypocreomycetidae</taxon>
        <taxon>Hypocreales</taxon>
        <taxon>Nectriaceae</taxon>
        <taxon>Neonectria</taxon>
    </lineage>
</organism>
<dbReference type="InterPro" id="IPR024336">
    <property type="entry name" value="tRNA_splic_suSen54_N"/>
</dbReference>
<dbReference type="Pfam" id="PF12928">
    <property type="entry name" value="tRNA_int_end_N2"/>
    <property type="match status" value="1"/>
</dbReference>
<keyword evidence="2" id="KW-0819">tRNA processing</keyword>
<dbReference type="OrthoDB" id="408683at2759"/>
<feature type="domain" description="tRNA-splicing endonuclease subunit Sen54 N-terminal" evidence="4">
    <location>
        <begin position="81"/>
        <end position="172"/>
    </location>
</feature>
<feature type="region of interest" description="Disordered" evidence="3">
    <location>
        <begin position="1"/>
        <end position="31"/>
    </location>
</feature>
<evidence type="ECO:0000256" key="2">
    <source>
        <dbReference type="ARBA" id="ARBA00022694"/>
    </source>
</evidence>
<feature type="compositionally biased region" description="Acidic residues" evidence="3">
    <location>
        <begin position="423"/>
        <end position="442"/>
    </location>
</feature>
<evidence type="ECO:0000313" key="6">
    <source>
        <dbReference type="Proteomes" id="UP000050424"/>
    </source>
</evidence>
<protein>
    <recommendedName>
        <fullName evidence="4">tRNA-splicing endonuclease subunit Sen54 N-terminal domain-containing protein</fullName>
    </recommendedName>
</protein>
<dbReference type="EMBL" id="LKCW01000085">
    <property type="protein sequence ID" value="KPM40364.1"/>
    <property type="molecule type" value="Genomic_DNA"/>
</dbReference>
<dbReference type="GO" id="GO:0000379">
    <property type="term" value="P:tRNA-type intron splice site recognition and cleavage"/>
    <property type="evidence" value="ECO:0007669"/>
    <property type="project" value="TreeGrafter"/>
</dbReference>
<name>A0A0N8H6Z7_9HYPO</name>
<dbReference type="Proteomes" id="UP000050424">
    <property type="component" value="Unassembled WGS sequence"/>
</dbReference>
<comment type="caution">
    <text evidence="5">The sequence shown here is derived from an EMBL/GenBank/DDBJ whole genome shotgun (WGS) entry which is preliminary data.</text>
</comment>
<dbReference type="PANTHER" id="PTHR21027">
    <property type="entry name" value="TRNA-SPLICING ENDONUCLEASE SUBUNIT SEN54"/>
    <property type="match status" value="1"/>
</dbReference>
<sequence>MAFDDDENPNAVGAFPATNAQGASAAEDADEDSPDYKLFLSMFDKTGVSSKAIRKGEKDFESHGTRAQDNLLEASRNVMDNVLSYTRIHREEAWTRGWCFPDWWEGPEWAGEYKELFLRDRVVLMEHERGNWQKDIGRALPGKLDRAGAGRLWLLPEEAIYLVERGTVDLWWPNRQLEELFPKAEASSEAKPDLGPDDYDAGLPLSLEAAYSLFVGYDGERGKISLPKYHVFAHLKRAGFHVLRAPAESQSTPPTPPPKTLWQWLFSFVSQDARPRQQPFGPLVRPGLYRAYRPIYQQLAILPRHNPMPTPTEVHPPEEPWQIFYHVWKTGGVPFSKKSPPPPDFRIAVVDAGDSCVPTLQQIEALLESTPHDPPNEAWKGPGRMYQRLKHGHRNVLVAIVDRGLVNFMRAVLEEARKAVVEADEDEGEEEAGVDEAAEGEVDNVSNRTKRDMRKTDMTYDDLHAEGESHTTWADAFELQATNIAVVGSLDPSTVTTNEWMHHAFRVFHRDSTAGTNYIPSNFRKAPIHAGLGSMPELIRHQSEKDNWPWERRESYKRRFKVTACMQVICVSVAA</sequence>
<evidence type="ECO:0000313" key="5">
    <source>
        <dbReference type="EMBL" id="KPM40364.1"/>
    </source>
</evidence>
<dbReference type="GO" id="GO:0000214">
    <property type="term" value="C:tRNA-intron endonuclease complex"/>
    <property type="evidence" value="ECO:0007669"/>
    <property type="project" value="TreeGrafter"/>
</dbReference>
<keyword evidence="6" id="KW-1185">Reference proteome</keyword>
<evidence type="ECO:0000259" key="4">
    <source>
        <dbReference type="Pfam" id="PF12928"/>
    </source>
</evidence>